<feature type="domain" description="HAMP" evidence="8">
    <location>
        <begin position="85"/>
        <end position="137"/>
    </location>
</feature>
<dbReference type="InterPro" id="IPR051310">
    <property type="entry name" value="MCP_chemotaxis"/>
</dbReference>
<evidence type="ECO:0000313" key="10">
    <source>
        <dbReference type="Proteomes" id="UP001595457"/>
    </source>
</evidence>
<dbReference type="PROSITE" id="PS50885">
    <property type="entry name" value="HAMP"/>
    <property type="match status" value="1"/>
</dbReference>
<evidence type="ECO:0000259" key="8">
    <source>
        <dbReference type="PROSITE" id="PS50885"/>
    </source>
</evidence>
<evidence type="ECO:0000313" key="9">
    <source>
        <dbReference type="EMBL" id="MFC2972254.1"/>
    </source>
</evidence>
<comment type="caution">
    <text evidence="9">The sequence shown here is derived from an EMBL/GenBank/DDBJ whole genome shotgun (WGS) entry which is preliminary data.</text>
</comment>
<feature type="region of interest" description="Disordered" evidence="5">
    <location>
        <begin position="150"/>
        <end position="178"/>
    </location>
</feature>
<feature type="transmembrane region" description="Helical" evidence="6">
    <location>
        <begin position="63"/>
        <end position="84"/>
    </location>
</feature>
<dbReference type="CDD" id="cd19411">
    <property type="entry name" value="MCP2201-like_sensor"/>
    <property type="match status" value="1"/>
</dbReference>
<dbReference type="InterPro" id="IPR004089">
    <property type="entry name" value="MCPsignal_dom"/>
</dbReference>
<dbReference type="PROSITE" id="PS50111">
    <property type="entry name" value="CHEMOTAXIS_TRANSDUC_2"/>
    <property type="match status" value="1"/>
</dbReference>
<dbReference type="InterPro" id="IPR003660">
    <property type="entry name" value="HAMP_dom"/>
</dbReference>
<gene>
    <name evidence="9" type="ORF">ACFOJE_08520</name>
</gene>
<keyword evidence="10" id="KW-1185">Reference proteome</keyword>
<dbReference type="CDD" id="cd06225">
    <property type="entry name" value="HAMP"/>
    <property type="match status" value="1"/>
</dbReference>
<evidence type="ECO:0000256" key="6">
    <source>
        <dbReference type="SAM" id="Phobius"/>
    </source>
</evidence>
<dbReference type="Gene3D" id="6.10.340.10">
    <property type="match status" value="1"/>
</dbReference>
<dbReference type="SUPFAM" id="SSF58104">
    <property type="entry name" value="Methyl-accepting chemotaxis protein (MCP) signaling domain"/>
    <property type="match status" value="1"/>
</dbReference>
<evidence type="ECO:0000256" key="1">
    <source>
        <dbReference type="ARBA" id="ARBA00022481"/>
    </source>
</evidence>
<dbReference type="InterPro" id="IPR004090">
    <property type="entry name" value="Chemotax_Me-accpt_rcpt"/>
</dbReference>
<dbReference type="Pfam" id="PF00015">
    <property type="entry name" value="MCPsignal"/>
    <property type="match status" value="1"/>
</dbReference>
<organism evidence="9 10">
    <name type="scientific">Azotobacter bryophylli</name>
    <dbReference type="NCBI Taxonomy" id="1986537"/>
    <lineage>
        <taxon>Bacteria</taxon>
        <taxon>Pseudomonadati</taxon>
        <taxon>Pseudomonadota</taxon>
        <taxon>Gammaproteobacteria</taxon>
        <taxon>Pseudomonadales</taxon>
        <taxon>Pseudomonadaceae</taxon>
        <taxon>Azotobacter</taxon>
    </lineage>
</organism>
<proteinExistence type="inferred from homology"/>
<accession>A0ABV7ARY7</accession>
<dbReference type="Gene3D" id="1.10.287.950">
    <property type="entry name" value="Methyl-accepting chemotaxis protein"/>
    <property type="match status" value="1"/>
</dbReference>
<dbReference type="EMBL" id="JBHRSJ010000014">
    <property type="protein sequence ID" value="MFC2972254.1"/>
    <property type="molecule type" value="Genomic_DNA"/>
</dbReference>
<dbReference type="Pfam" id="PF00672">
    <property type="entry name" value="HAMP"/>
    <property type="match status" value="1"/>
</dbReference>
<dbReference type="CDD" id="cd11386">
    <property type="entry name" value="MCP_signal"/>
    <property type="match status" value="1"/>
</dbReference>
<dbReference type="PRINTS" id="PR00260">
    <property type="entry name" value="CHEMTRNSDUCR"/>
</dbReference>
<keyword evidence="6" id="KW-0812">Transmembrane</keyword>
<dbReference type="SMART" id="SM00304">
    <property type="entry name" value="HAMP"/>
    <property type="match status" value="1"/>
</dbReference>
<feature type="domain" description="Methyl-accepting transducer" evidence="7">
    <location>
        <begin position="142"/>
        <end position="371"/>
    </location>
</feature>
<evidence type="ECO:0000256" key="5">
    <source>
        <dbReference type="SAM" id="MobiDB-lite"/>
    </source>
</evidence>
<dbReference type="Proteomes" id="UP001595457">
    <property type="component" value="Unassembled WGS sequence"/>
</dbReference>
<evidence type="ECO:0000256" key="4">
    <source>
        <dbReference type="PROSITE-ProRule" id="PRU00284"/>
    </source>
</evidence>
<name>A0ABV7ARY7_9GAMM</name>
<protein>
    <submittedName>
        <fullName evidence="9">Methyl-accepting chemotaxis protein</fullName>
    </submittedName>
</protein>
<dbReference type="SMART" id="SM00283">
    <property type="entry name" value="MA"/>
    <property type="match status" value="1"/>
</dbReference>
<reference evidence="10" key="1">
    <citation type="journal article" date="2019" name="Int. J. Syst. Evol. Microbiol.">
        <title>The Global Catalogue of Microorganisms (GCM) 10K type strain sequencing project: providing services to taxonomists for standard genome sequencing and annotation.</title>
        <authorList>
            <consortium name="The Broad Institute Genomics Platform"/>
            <consortium name="The Broad Institute Genome Sequencing Center for Infectious Disease"/>
            <person name="Wu L."/>
            <person name="Ma J."/>
        </authorList>
    </citation>
    <scope>NUCLEOTIDE SEQUENCE [LARGE SCALE GENOMIC DNA]</scope>
    <source>
        <strain evidence="10">KCTC 62195</strain>
    </source>
</reference>
<feature type="compositionally biased region" description="Polar residues" evidence="5">
    <location>
        <begin position="167"/>
        <end position="178"/>
    </location>
</feature>
<sequence length="434" mass="45815">MEAKFVGLIVDGKIEEAKGVLLGEVRPAQLAYLATLDDLIAFQNNAMEESANQAFGEIASMKAIIWLFGIVAVVIAVFMAIWIIRSVTRPLSKAVEISRSVANGDLSLQFDASGENETAELLRALKDMQASLVKVVSSVRQNAEAVASASEQIAHGNTDLSQRTEEQAASLQETASSMEELTSTVHHNTDNAKQATALAISASDIAQRGGEVVGRVVETMQGISNSSTKVTEIISVIEGIAFQTNILALNAAVEAARAGEHGRGFAVVAGEIRTLAQRSAAAAKEINDLIHESVSRVGVGSKLVEEAGSTIGEAVEAVKRVTDLMREIAAASEEQSSGICQINTAVVQLDQVTHQNAVLVEEASTASQSLVQQTGELRAAVAVFKVGSSEPYRSSMTIAAPAKRVTAKARLVAADHDRQPVSAPVVAQSDWETF</sequence>
<dbReference type="PANTHER" id="PTHR43531:SF14">
    <property type="entry name" value="METHYL-ACCEPTING CHEMOTAXIS PROTEIN I-RELATED"/>
    <property type="match status" value="1"/>
</dbReference>
<keyword evidence="2 4" id="KW-0807">Transducer</keyword>
<keyword evidence="6" id="KW-1133">Transmembrane helix</keyword>
<keyword evidence="1" id="KW-0488">Methylation</keyword>
<dbReference type="InterPro" id="IPR047347">
    <property type="entry name" value="YvaQ-like_sensor"/>
</dbReference>
<dbReference type="PANTHER" id="PTHR43531">
    <property type="entry name" value="PROTEIN ICFG"/>
    <property type="match status" value="1"/>
</dbReference>
<evidence type="ECO:0000256" key="3">
    <source>
        <dbReference type="ARBA" id="ARBA00029447"/>
    </source>
</evidence>
<comment type="similarity">
    <text evidence="3">Belongs to the methyl-accepting chemotaxis (MCP) protein family.</text>
</comment>
<evidence type="ECO:0000259" key="7">
    <source>
        <dbReference type="PROSITE" id="PS50111"/>
    </source>
</evidence>
<keyword evidence="6" id="KW-0472">Membrane</keyword>
<evidence type="ECO:0000256" key="2">
    <source>
        <dbReference type="ARBA" id="ARBA00023224"/>
    </source>
</evidence>